<evidence type="ECO:0000313" key="6">
    <source>
        <dbReference type="Proteomes" id="UP000184292"/>
    </source>
</evidence>
<dbReference type="InterPro" id="IPR013785">
    <property type="entry name" value="Aldolase_TIM"/>
</dbReference>
<evidence type="ECO:0000313" key="5">
    <source>
        <dbReference type="EMBL" id="SHI43718.1"/>
    </source>
</evidence>
<feature type="active site" description="Proton donor/acceptor" evidence="3">
    <location>
        <position position="143"/>
    </location>
</feature>
<evidence type="ECO:0000256" key="3">
    <source>
        <dbReference type="PIRSR" id="PIRSR001365-1"/>
    </source>
</evidence>
<feature type="active site" description="Schiff-base intermediate with substrate" evidence="3">
    <location>
        <position position="167"/>
    </location>
</feature>
<sequence>MSMHGRDRIREAVTQISGVPVTAYGPEGEVDLEMSGHIARRIGEAGVRNVIAAGNTGEFYALTYDEIRRLTATVVERAGEVACVTAAVGRSLREAIALGQEAAADGAAGIMAHYPGDPFAGPGAKIDYFRALADAIDLPVIAYLRSDRAGIDDLVRLAEHDNVVAVKYAAPNPIQLGEAIRATAHCDTIWVCGLAEGWAPAFQAQGARGFTSGLVNVFPEISLAIHAALDAGDYDTARAQIDRIAAFEQLRTLSDNGTNVTVIKEALGMTGTPAGAVRLPGVPHLPDAARARLQDLVHGLLQERAA</sequence>
<dbReference type="AlphaFoldDB" id="A0A1M6B570"/>
<accession>A0A1M6B570</accession>
<organism evidence="5 6">
    <name type="scientific">Wenxinia saemankumensis</name>
    <dbReference type="NCBI Taxonomy" id="1447782"/>
    <lineage>
        <taxon>Bacteria</taxon>
        <taxon>Pseudomonadati</taxon>
        <taxon>Pseudomonadota</taxon>
        <taxon>Alphaproteobacteria</taxon>
        <taxon>Rhodobacterales</taxon>
        <taxon>Roseobacteraceae</taxon>
        <taxon>Wenxinia</taxon>
    </lineage>
</organism>
<dbReference type="Gene3D" id="3.20.20.70">
    <property type="entry name" value="Aldolase class I"/>
    <property type="match status" value="1"/>
</dbReference>
<proteinExistence type="inferred from homology"/>
<dbReference type="OrthoDB" id="9778880at2"/>
<dbReference type="PRINTS" id="PR00146">
    <property type="entry name" value="DHPICSNTHASE"/>
</dbReference>
<comment type="similarity">
    <text evidence="2">Belongs to the DapA family.</text>
</comment>
<dbReference type="RefSeq" id="WP_073326465.1">
    <property type="nucleotide sequence ID" value="NZ_FQYO01000001.1"/>
</dbReference>
<evidence type="ECO:0000256" key="1">
    <source>
        <dbReference type="ARBA" id="ARBA00023239"/>
    </source>
</evidence>
<dbReference type="Proteomes" id="UP000184292">
    <property type="component" value="Unassembled WGS sequence"/>
</dbReference>
<reference evidence="5 6" key="1">
    <citation type="submission" date="2016-11" db="EMBL/GenBank/DDBJ databases">
        <authorList>
            <person name="Jaros S."/>
            <person name="Januszkiewicz K."/>
            <person name="Wedrychowicz H."/>
        </authorList>
    </citation>
    <scope>NUCLEOTIDE SEQUENCE [LARGE SCALE GENOMIC DNA]</scope>
    <source>
        <strain evidence="5 6">DSM 100565</strain>
    </source>
</reference>
<dbReference type="CDD" id="cd00408">
    <property type="entry name" value="DHDPS-like"/>
    <property type="match status" value="1"/>
</dbReference>
<dbReference type="GO" id="GO:0008840">
    <property type="term" value="F:4-hydroxy-tetrahydrodipicolinate synthase activity"/>
    <property type="evidence" value="ECO:0007669"/>
    <property type="project" value="TreeGrafter"/>
</dbReference>
<name>A0A1M6B570_9RHOB</name>
<dbReference type="PIRSF" id="PIRSF001365">
    <property type="entry name" value="DHDPS"/>
    <property type="match status" value="1"/>
</dbReference>
<dbReference type="STRING" id="1447782.SAMN05444417_0778"/>
<keyword evidence="1 2" id="KW-0456">Lyase</keyword>
<dbReference type="SMART" id="SM01130">
    <property type="entry name" value="DHDPS"/>
    <property type="match status" value="1"/>
</dbReference>
<dbReference type="EMBL" id="FQYO01000001">
    <property type="protein sequence ID" value="SHI43718.1"/>
    <property type="molecule type" value="Genomic_DNA"/>
</dbReference>
<dbReference type="SUPFAM" id="SSF51569">
    <property type="entry name" value="Aldolase"/>
    <property type="match status" value="1"/>
</dbReference>
<feature type="binding site" evidence="4">
    <location>
        <position position="56"/>
    </location>
    <ligand>
        <name>pyruvate</name>
        <dbReference type="ChEBI" id="CHEBI:15361"/>
    </ligand>
</feature>
<dbReference type="PANTHER" id="PTHR12128">
    <property type="entry name" value="DIHYDRODIPICOLINATE SYNTHASE"/>
    <property type="match status" value="1"/>
</dbReference>
<dbReference type="Pfam" id="PF00701">
    <property type="entry name" value="DHDPS"/>
    <property type="match status" value="1"/>
</dbReference>
<dbReference type="InterPro" id="IPR002220">
    <property type="entry name" value="DapA-like"/>
</dbReference>
<dbReference type="PANTHER" id="PTHR12128:SF19">
    <property type="entry name" value="5-DEHYDRO-4-DEOXYGLUCARATE DEHYDRATASE 2-RELATED"/>
    <property type="match status" value="1"/>
</dbReference>
<evidence type="ECO:0000256" key="4">
    <source>
        <dbReference type="PIRSR" id="PIRSR001365-2"/>
    </source>
</evidence>
<keyword evidence="6" id="KW-1185">Reference proteome</keyword>
<evidence type="ECO:0000256" key="2">
    <source>
        <dbReference type="PIRNR" id="PIRNR001365"/>
    </source>
</evidence>
<gene>
    <name evidence="5" type="ORF">SAMN05444417_0778</name>
</gene>
<protein>
    <submittedName>
        <fullName evidence="5">4-hydroxy-tetrahydrodipicolinate synthase</fullName>
    </submittedName>
</protein>